<comment type="caution">
    <text evidence="1">The sequence shown here is derived from an EMBL/GenBank/DDBJ whole genome shotgun (WGS) entry which is preliminary data.</text>
</comment>
<gene>
    <name evidence="1" type="ORF">HAL01_24040</name>
</gene>
<dbReference type="Proteomes" id="UP000321400">
    <property type="component" value="Unassembled WGS sequence"/>
</dbReference>
<sequence length="63" mass="7212">MACTCISSIFLLNYEGKNNIPYQIDEIEAHLKISKLSEESTMMEVERVRVPKYVATDNGYILV</sequence>
<evidence type="ECO:0000313" key="1">
    <source>
        <dbReference type="EMBL" id="GEN57940.1"/>
    </source>
</evidence>
<dbReference type="AlphaFoldDB" id="A0A511X4R4"/>
<name>A0A511X4R4_9BACI</name>
<accession>A0A511X4R4</accession>
<proteinExistence type="predicted"/>
<dbReference type="EMBL" id="BJYE01000049">
    <property type="protein sequence ID" value="GEN57940.1"/>
    <property type="molecule type" value="Genomic_DNA"/>
</dbReference>
<protein>
    <submittedName>
        <fullName evidence="1">Uncharacterized protein</fullName>
    </submittedName>
</protein>
<evidence type="ECO:0000313" key="2">
    <source>
        <dbReference type="Proteomes" id="UP000321400"/>
    </source>
</evidence>
<reference evidence="1 2" key="1">
    <citation type="submission" date="2019-07" db="EMBL/GenBank/DDBJ databases">
        <title>Whole genome shotgun sequence of Halolactibacillus alkaliphilus NBRC 103919.</title>
        <authorList>
            <person name="Hosoyama A."/>
            <person name="Uohara A."/>
            <person name="Ohji S."/>
            <person name="Ichikawa N."/>
        </authorList>
    </citation>
    <scope>NUCLEOTIDE SEQUENCE [LARGE SCALE GENOMIC DNA]</scope>
    <source>
        <strain evidence="1 2">NBRC 103919</strain>
    </source>
</reference>
<organism evidence="1 2">
    <name type="scientific">Halolactibacillus alkaliphilus</name>
    <dbReference type="NCBI Taxonomy" id="442899"/>
    <lineage>
        <taxon>Bacteria</taxon>
        <taxon>Bacillati</taxon>
        <taxon>Bacillota</taxon>
        <taxon>Bacilli</taxon>
        <taxon>Bacillales</taxon>
        <taxon>Bacillaceae</taxon>
        <taxon>Halolactibacillus</taxon>
    </lineage>
</organism>
<keyword evidence="2" id="KW-1185">Reference proteome</keyword>